<name>A0A3Q2X7R5_HAPBU</name>
<keyword evidence="4" id="KW-1185">Reference proteome</keyword>
<dbReference type="Proteomes" id="UP000264840">
    <property type="component" value="Unplaced"/>
</dbReference>
<protein>
    <submittedName>
        <fullName evidence="3">Titin-like</fullName>
    </submittedName>
</protein>
<dbReference type="RefSeq" id="XP_014194715.1">
    <property type="nucleotide sequence ID" value="XM_014339229.2"/>
</dbReference>
<feature type="compositionally biased region" description="Polar residues" evidence="1">
    <location>
        <begin position="832"/>
        <end position="845"/>
    </location>
</feature>
<feature type="compositionally biased region" description="Basic and acidic residues" evidence="1">
    <location>
        <begin position="692"/>
        <end position="703"/>
    </location>
</feature>
<feature type="region of interest" description="Disordered" evidence="1">
    <location>
        <begin position="205"/>
        <end position="775"/>
    </location>
</feature>
<feature type="compositionally biased region" description="Polar residues" evidence="1">
    <location>
        <begin position="207"/>
        <end position="221"/>
    </location>
</feature>
<evidence type="ECO:0000313" key="4">
    <source>
        <dbReference type="Proteomes" id="UP000264840"/>
    </source>
</evidence>
<dbReference type="InterPro" id="IPR025974">
    <property type="entry name" value="Mif2/CENP-C_cupin"/>
</dbReference>
<evidence type="ECO:0000313" key="3">
    <source>
        <dbReference type="Ensembl" id="ENSHBUP00000031220.1"/>
    </source>
</evidence>
<dbReference type="Ensembl" id="ENSHBUT00000022952.1">
    <property type="protein sequence ID" value="ENSHBUP00000031220.1"/>
    <property type="gene ID" value="ENSHBUG00000016727.1"/>
</dbReference>
<feature type="compositionally biased region" description="Basic residues" evidence="1">
    <location>
        <begin position="734"/>
        <end position="749"/>
    </location>
</feature>
<dbReference type="Gene3D" id="2.60.120.10">
    <property type="entry name" value="Jelly Rolls"/>
    <property type="match status" value="1"/>
</dbReference>
<feature type="domain" description="Mif2/CENP-C cupin" evidence="2">
    <location>
        <begin position="950"/>
        <end position="1025"/>
    </location>
</feature>
<feature type="region of interest" description="Disordered" evidence="1">
    <location>
        <begin position="832"/>
        <end position="864"/>
    </location>
</feature>
<reference evidence="3" key="2">
    <citation type="submission" date="2025-09" db="UniProtKB">
        <authorList>
            <consortium name="Ensembl"/>
        </authorList>
    </citation>
    <scope>IDENTIFICATION</scope>
</reference>
<feature type="compositionally biased region" description="Polar residues" evidence="1">
    <location>
        <begin position="289"/>
        <end position="304"/>
    </location>
</feature>
<dbReference type="Pfam" id="PF11699">
    <property type="entry name" value="CENP-C_C"/>
    <property type="match status" value="1"/>
</dbReference>
<evidence type="ECO:0000259" key="2">
    <source>
        <dbReference type="Pfam" id="PF11699"/>
    </source>
</evidence>
<feature type="compositionally biased region" description="Basic and acidic residues" evidence="1">
    <location>
        <begin position="409"/>
        <end position="493"/>
    </location>
</feature>
<sequence length="1033" mass="114860">MEMEYPVLKRPKRKLCYITDNESPAKHWEGTLTLQDIDKIFDDMDSASQANLQPPSPLLQTSDSEIHQNKSEDSVPPERQLIKKPPGHQLVTGDDGDVLHPASTELDIDLDIPFKGHHPVKTSSPAEQSLAAEEEKQDDEKSQVVSPILFMCEYEGIEEVKKDSLPTQNPQCNGQVTEENSESGLESPPSKIDLTKISGHKKEIELQGSQESIQPAVQTVSRKPEVAAPVASTRAGKDMTAFLQKLKHAAQSKPFSSGKKQVKVPTPPPEPEDDFMILEDDTPLWFSIPSKSAASKKQNHSRIPSTDKDSSDKRTKDRSLEMPEPQQETEKSKSKLEDQPVDQKIKKKTKKEKNSEETGPRNEENKLPAPQDAPAGDLLVQEEPVKKKKQLKKTLSKESDEAEDQPEDTTSRKTEKAKPSKKTERKASKSAETKKQKSSKDGKENTKTQKADSLKASRKELQGEPTVKDVDEQTSDKHRDTEDIVSTVDKEAMNCETDGQVKQNNQPVVSKGTSSEDCQVLGKRKRKSTGEWWLSCPQSTEEADNSQQATQKKSKQKPKDSSEAVPSPAKAKKDKASKKRNQKQLKVLPNQETSEFKKRKTKQSEKGNKQGEKLDKMKAIDKDLVTAEPEHADGPEQQEVPDQELDQESSPLVFTQRDHSLNSGNEIFQKVYQHDSTGKLSATPKAPVSQSRPKERLTEADSAKRRRRAPGEWWLANNVAEDLENMSSKPQQLHPKRPKPKKERKKQSKQSKSPRLGVPKNGNTAVSLKPLGGAPVPPLTAKSLITPKTVKRSMATFKDLFASVIESSTVDRRQTNRCNVRSRPSEEICVAGSNTHAADNSPDNQETTRDSRSQVHRSGPSSMIELEDYEDADSIILPSSRSTVLLSASDLCAPPLKPLILQRKDMANLAEWFRSLWLATPEGDPGVTPDQFDWYFYQDRAMGLQEDVSTSSFCSGKLLLGSLMKKPLWVDHSATTVFNLLTSSVGVTIDGCESCFSPGKSFVVESGHAYAIKNLTAQPAVLYFTRMLVETVN</sequence>
<feature type="compositionally biased region" description="Basic and acidic residues" evidence="1">
    <location>
        <begin position="64"/>
        <end position="73"/>
    </location>
</feature>
<feature type="compositionally biased region" description="Basic and acidic residues" evidence="1">
    <location>
        <begin position="352"/>
        <end position="366"/>
    </location>
</feature>
<feature type="region of interest" description="Disordered" evidence="1">
    <location>
        <begin position="161"/>
        <end position="193"/>
    </location>
</feature>
<feature type="compositionally biased region" description="Basic and acidic residues" evidence="1">
    <location>
        <begin position="305"/>
        <end position="321"/>
    </location>
</feature>
<accession>A0A3Q2X7R5</accession>
<feature type="compositionally biased region" description="Polar residues" evidence="1">
    <location>
        <begin position="46"/>
        <end position="63"/>
    </location>
</feature>
<evidence type="ECO:0000256" key="1">
    <source>
        <dbReference type="SAM" id="MobiDB-lite"/>
    </source>
</evidence>
<proteinExistence type="predicted"/>
<dbReference type="STRING" id="8153.ENSHBUP00000031220"/>
<dbReference type="GeneID" id="102312232"/>
<reference evidence="3" key="1">
    <citation type="submission" date="2025-08" db="UniProtKB">
        <authorList>
            <consortium name="Ensembl"/>
        </authorList>
    </citation>
    <scope>IDENTIFICATION</scope>
</reference>
<feature type="compositionally biased region" description="Basic residues" evidence="1">
    <location>
        <begin position="570"/>
        <end position="583"/>
    </location>
</feature>
<feature type="compositionally biased region" description="Basic and acidic residues" evidence="1">
    <location>
        <begin position="328"/>
        <end position="344"/>
    </location>
</feature>
<feature type="compositionally biased region" description="Acidic residues" evidence="1">
    <location>
        <begin position="270"/>
        <end position="282"/>
    </location>
</feature>
<feature type="compositionally biased region" description="Polar residues" evidence="1">
    <location>
        <begin position="165"/>
        <end position="184"/>
    </location>
</feature>
<feature type="compositionally biased region" description="Polar residues" evidence="1">
    <location>
        <begin position="500"/>
        <end position="517"/>
    </location>
</feature>
<feature type="compositionally biased region" description="Basic and acidic residues" evidence="1">
    <location>
        <begin position="602"/>
        <end position="634"/>
    </location>
</feature>
<dbReference type="GeneTree" id="ENSGT00940000168651"/>
<organism evidence="3 4">
    <name type="scientific">Haplochromis burtoni</name>
    <name type="common">Burton's mouthbrooder</name>
    <name type="synonym">Chromis burtoni</name>
    <dbReference type="NCBI Taxonomy" id="8153"/>
    <lineage>
        <taxon>Eukaryota</taxon>
        <taxon>Metazoa</taxon>
        <taxon>Chordata</taxon>
        <taxon>Craniata</taxon>
        <taxon>Vertebrata</taxon>
        <taxon>Euteleostomi</taxon>
        <taxon>Actinopterygii</taxon>
        <taxon>Neopterygii</taxon>
        <taxon>Teleostei</taxon>
        <taxon>Neoteleostei</taxon>
        <taxon>Acanthomorphata</taxon>
        <taxon>Ovalentaria</taxon>
        <taxon>Cichlomorphae</taxon>
        <taxon>Cichliformes</taxon>
        <taxon>Cichlidae</taxon>
        <taxon>African cichlids</taxon>
        <taxon>Pseudocrenilabrinae</taxon>
        <taxon>Haplochromini</taxon>
        <taxon>Haplochromis</taxon>
    </lineage>
</organism>
<dbReference type="AlphaFoldDB" id="A0A3Q2X7R5"/>
<feature type="region of interest" description="Disordered" evidence="1">
    <location>
        <begin position="45"/>
        <end position="144"/>
    </location>
</feature>
<dbReference type="InterPro" id="IPR014710">
    <property type="entry name" value="RmlC-like_jellyroll"/>
</dbReference>
<dbReference type="OrthoDB" id="1939643at2759"/>